<dbReference type="AlphaFoldDB" id="Q9PRT9"/>
<proteinExistence type="evidence at protein level"/>
<organism>
    <name type="scientific">Aquarana catesbeiana</name>
    <name type="common">American bullfrog</name>
    <name type="synonym">Rana catesbeiana</name>
    <dbReference type="NCBI Taxonomy" id="8400"/>
    <lineage>
        <taxon>Eukaryota</taxon>
        <taxon>Metazoa</taxon>
        <taxon>Chordata</taxon>
        <taxon>Craniata</taxon>
        <taxon>Vertebrata</taxon>
        <taxon>Euteleostomi</taxon>
        <taxon>Amphibia</taxon>
        <taxon>Batrachia</taxon>
        <taxon>Anura</taxon>
        <taxon>Neobatrachia</taxon>
        <taxon>Ranoidea</taxon>
        <taxon>Ranidae</taxon>
        <taxon>Aquarana</taxon>
    </lineage>
</organism>
<sequence length="20" mass="2430">TPELWKKLILTHHWPVTVCK</sequence>
<reference key="1">
    <citation type="journal article" date="1995" name="Biol. Pharm. Bull.">
        <title>Purification, and properties of a base non-specific acid ribonuclease from bullfrog (Rana catesbeiana).</title>
        <authorList>
            <person name="Yagi H."/>
            <person name="Kobayashi H."/>
            <person name="Inokuchi N."/>
            <person name="Koyama T."/>
            <person name="Irie M."/>
        </authorList>
    </citation>
    <scope>PROTEIN SEQUENCE</scope>
</reference>
<accession>Q9PRT9</accession>
<protein>
    <submittedName>
        <fullName>25 kDa base NON-specific acid ribonuclease</fullName>
    </submittedName>
</protein>
<keyword id="KW-0903">Direct protein sequencing</keyword>
<dbReference type="PIR" id="PC2347">
    <property type="entry name" value="PC2347"/>
</dbReference>
<name>Q9PRT9_AQUCT</name>